<keyword evidence="6 13" id="KW-0479">Metal-binding</keyword>
<feature type="domain" description="Aminoacyl-transfer RNA synthetases class-II family profile" evidence="14">
    <location>
        <begin position="107"/>
        <end position="329"/>
    </location>
</feature>
<keyword evidence="11 13" id="KW-0030">Aminoacyl-tRNA synthetase</keyword>
<dbReference type="InterPro" id="IPR006195">
    <property type="entry name" value="aa-tRNA-synth_II"/>
</dbReference>
<comment type="similarity">
    <text evidence="2 13">Belongs to the class-II aminoacyl-tRNA synthetase family. Phe-tRNA synthetase alpha subunit type 1 subfamily.</text>
</comment>
<evidence type="ECO:0000256" key="2">
    <source>
        <dbReference type="ARBA" id="ARBA00010207"/>
    </source>
</evidence>
<dbReference type="Gene3D" id="3.30.930.10">
    <property type="entry name" value="Bira Bifunctional Protein, Domain 2"/>
    <property type="match status" value="1"/>
</dbReference>
<evidence type="ECO:0000256" key="8">
    <source>
        <dbReference type="ARBA" id="ARBA00022840"/>
    </source>
</evidence>
<evidence type="ECO:0000256" key="12">
    <source>
        <dbReference type="ARBA" id="ARBA00049255"/>
    </source>
</evidence>
<name>A0A2M8KTV0_9BACT</name>
<comment type="caution">
    <text evidence="15">The sequence shown here is derived from an EMBL/GenBank/DDBJ whole genome shotgun (WGS) entry which is preliminary data.</text>
</comment>
<dbReference type="EMBL" id="PFEE01000079">
    <property type="protein sequence ID" value="PJE63362.1"/>
    <property type="molecule type" value="Genomic_DNA"/>
</dbReference>
<evidence type="ECO:0000256" key="4">
    <source>
        <dbReference type="ARBA" id="ARBA00022490"/>
    </source>
</evidence>
<evidence type="ECO:0000256" key="3">
    <source>
        <dbReference type="ARBA" id="ARBA00011209"/>
    </source>
</evidence>
<dbReference type="Pfam" id="PF02912">
    <property type="entry name" value="Phe_tRNA-synt_N"/>
    <property type="match status" value="1"/>
</dbReference>
<evidence type="ECO:0000313" key="15">
    <source>
        <dbReference type="EMBL" id="PJE63362.1"/>
    </source>
</evidence>
<dbReference type="InterPro" id="IPR004188">
    <property type="entry name" value="Phe-tRNA_ligase_II_N"/>
</dbReference>
<dbReference type="GO" id="GO:0005737">
    <property type="term" value="C:cytoplasm"/>
    <property type="evidence" value="ECO:0007669"/>
    <property type="project" value="UniProtKB-SubCell"/>
</dbReference>
<dbReference type="GO" id="GO:0005524">
    <property type="term" value="F:ATP binding"/>
    <property type="evidence" value="ECO:0007669"/>
    <property type="project" value="UniProtKB-UniRule"/>
</dbReference>
<evidence type="ECO:0000256" key="11">
    <source>
        <dbReference type="ARBA" id="ARBA00023146"/>
    </source>
</evidence>
<dbReference type="GO" id="GO:0006432">
    <property type="term" value="P:phenylalanyl-tRNA aminoacylation"/>
    <property type="evidence" value="ECO:0007669"/>
    <property type="project" value="UniProtKB-UniRule"/>
</dbReference>
<dbReference type="PANTHER" id="PTHR11538:SF41">
    <property type="entry name" value="PHENYLALANINE--TRNA LIGASE, MITOCHONDRIAL"/>
    <property type="match status" value="1"/>
</dbReference>
<dbReference type="GO" id="GO:0004826">
    <property type="term" value="F:phenylalanine-tRNA ligase activity"/>
    <property type="evidence" value="ECO:0007669"/>
    <property type="project" value="UniProtKB-UniRule"/>
</dbReference>
<gene>
    <name evidence="13" type="primary">pheS</name>
    <name evidence="15" type="ORF">COU89_03775</name>
</gene>
<dbReference type="SUPFAM" id="SSF46589">
    <property type="entry name" value="tRNA-binding arm"/>
    <property type="match status" value="1"/>
</dbReference>
<dbReference type="GO" id="GO:0000287">
    <property type="term" value="F:magnesium ion binding"/>
    <property type="evidence" value="ECO:0007669"/>
    <property type="project" value="UniProtKB-UniRule"/>
</dbReference>
<dbReference type="SUPFAM" id="SSF55681">
    <property type="entry name" value="Class II aaRS and biotin synthetases"/>
    <property type="match status" value="1"/>
</dbReference>
<keyword evidence="4 13" id="KW-0963">Cytoplasm</keyword>
<keyword evidence="8 13" id="KW-0067">ATP-binding</keyword>
<dbReference type="InterPro" id="IPR045864">
    <property type="entry name" value="aa-tRNA-synth_II/BPL/LPL"/>
</dbReference>
<dbReference type="InterPro" id="IPR002319">
    <property type="entry name" value="Phenylalanyl-tRNA_Synthase"/>
</dbReference>
<evidence type="ECO:0000256" key="6">
    <source>
        <dbReference type="ARBA" id="ARBA00022723"/>
    </source>
</evidence>
<dbReference type="Proteomes" id="UP000231569">
    <property type="component" value="Unassembled WGS sequence"/>
</dbReference>
<organism evidence="15 16">
    <name type="scientific">Candidatus Roizmanbacteria bacterium CG10_big_fil_rev_8_21_14_0_10_45_7</name>
    <dbReference type="NCBI Taxonomy" id="1974854"/>
    <lineage>
        <taxon>Bacteria</taxon>
        <taxon>Candidatus Roizmaniibacteriota</taxon>
    </lineage>
</organism>
<evidence type="ECO:0000256" key="1">
    <source>
        <dbReference type="ARBA" id="ARBA00004496"/>
    </source>
</evidence>
<dbReference type="Pfam" id="PF01409">
    <property type="entry name" value="tRNA-synt_2d"/>
    <property type="match status" value="1"/>
</dbReference>
<dbReference type="InterPro" id="IPR022911">
    <property type="entry name" value="Phe_tRNA_ligase_alpha1_bac"/>
</dbReference>
<proteinExistence type="inferred from homology"/>
<protein>
    <recommendedName>
        <fullName evidence="13">Phenylalanine--tRNA ligase alpha subunit</fullName>
        <ecNumber evidence="13">6.1.1.20</ecNumber>
    </recommendedName>
    <alternativeName>
        <fullName evidence="13">Phenylalanyl-tRNA synthetase alpha subunit</fullName>
        <shortName evidence="13">PheRS</shortName>
    </alternativeName>
</protein>
<keyword evidence="10 13" id="KW-0648">Protein biosynthesis</keyword>
<dbReference type="AlphaFoldDB" id="A0A2M8KTV0"/>
<keyword evidence="9 13" id="KW-0460">Magnesium</keyword>
<comment type="catalytic activity">
    <reaction evidence="12 13">
        <text>tRNA(Phe) + L-phenylalanine + ATP = L-phenylalanyl-tRNA(Phe) + AMP + diphosphate + H(+)</text>
        <dbReference type="Rhea" id="RHEA:19413"/>
        <dbReference type="Rhea" id="RHEA-COMP:9668"/>
        <dbReference type="Rhea" id="RHEA-COMP:9699"/>
        <dbReference type="ChEBI" id="CHEBI:15378"/>
        <dbReference type="ChEBI" id="CHEBI:30616"/>
        <dbReference type="ChEBI" id="CHEBI:33019"/>
        <dbReference type="ChEBI" id="CHEBI:58095"/>
        <dbReference type="ChEBI" id="CHEBI:78442"/>
        <dbReference type="ChEBI" id="CHEBI:78531"/>
        <dbReference type="ChEBI" id="CHEBI:456215"/>
        <dbReference type="EC" id="6.1.1.20"/>
    </reaction>
</comment>
<keyword evidence="5 13" id="KW-0436">Ligase</keyword>
<evidence type="ECO:0000313" key="16">
    <source>
        <dbReference type="Proteomes" id="UP000231569"/>
    </source>
</evidence>
<comment type="cofactor">
    <cofactor evidence="13">
        <name>Mg(2+)</name>
        <dbReference type="ChEBI" id="CHEBI:18420"/>
    </cofactor>
    <text evidence="13">Binds 2 magnesium ions per tetramer.</text>
</comment>
<reference evidence="16" key="1">
    <citation type="submission" date="2017-09" db="EMBL/GenBank/DDBJ databases">
        <title>Depth-based differentiation of microbial function through sediment-hosted aquifers and enrichment of novel symbionts in the deep terrestrial subsurface.</title>
        <authorList>
            <person name="Probst A.J."/>
            <person name="Ladd B."/>
            <person name="Jarett J.K."/>
            <person name="Geller-Mcgrath D.E."/>
            <person name="Sieber C.M.K."/>
            <person name="Emerson J.B."/>
            <person name="Anantharaman K."/>
            <person name="Thomas B.C."/>
            <person name="Malmstrom R."/>
            <person name="Stieglmeier M."/>
            <person name="Klingl A."/>
            <person name="Woyke T."/>
            <person name="Ryan C.M."/>
            <person name="Banfield J.F."/>
        </authorList>
    </citation>
    <scope>NUCLEOTIDE SEQUENCE [LARGE SCALE GENOMIC DNA]</scope>
</reference>
<evidence type="ECO:0000256" key="5">
    <source>
        <dbReference type="ARBA" id="ARBA00022598"/>
    </source>
</evidence>
<accession>A0A2M8KTV0</accession>
<dbReference type="HAMAP" id="MF_00281">
    <property type="entry name" value="Phe_tRNA_synth_alpha1"/>
    <property type="match status" value="1"/>
</dbReference>
<evidence type="ECO:0000259" key="14">
    <source>
        <dbReference type="PROSITE" id="PS50862"/>
    </source>
</evidence>
<comment type="subunit">
    <text evidence="3 13">Tetramer of two alpha and two beta subunits.</text>
</comment>
<keyword evidence="7 13" id="KW-0547">Nucleotide-binding</keyword>
<dbReference type="CDD" id="cd00496">
    <property type="entry name" value="PheRS_alpha_core"/>
    <property type="match status" value="1"/>
</dbReference>
<comment type="subcellular location">
    <subcellularLocation>
        <location evidence="1 13">Cytoplasm</location>
    </subcellularLocation>
</comment>
<dbReference type="EC" id="6.1.1.20" evidence="13"/>
<dbReference type="PROSITE" id="PS50862">
    <property type="entry name" value="AA_TRNA_LIGASE_II"/>
    <property type="match status" value="1"/>
</dbReference>
<evidence type="ECO:0000256" key="9">
    <source>
        <dbReference type="ARBA" id="ARBA00022842"/>
    </source>
</evidence>
<evidence type="ECO:0000256" key="10">
    <source>
        <dbReference type="ARBA" id="ARBA00022917"/>
    </source>
</evidence>
<dbReference type="InterPro" id="IPR010978">
    <property type="entry name" value="tRNA-bd_arm"/>
</dbReference>
<evidence type="ECO:0000256" key="7">
    <source>
        <dbReference type="ARBA" id="ARBA00022741"/>
    </source>
</evidence>
<feature type="binding site" evidence="13">
    <location>
        <position position="251"/>
    </location>
    <ligand>
        <name>Mg(2+)</name>
        <dbReference type="ChEBI" id="CHEBI:18420"/>
        <note>shared with beta subunit</note>
    </ligand>
</feature>
<sequence length="342" mass="39455">MDFDLARQKIENAQSRENLIAIYNELFGKNGSLTVTLKELKNLSIEERKERGSELNIIKRELQDIYDVKWNTLSEIDTHKALVDVTLPGERTVTGDLHLTTKAIDDIRRIFQKIGFYDYTYHEVEWEYFSFDTLNMGPTHPARDDFETFFVRGPVSSKYGRMVMSPHTSSGQAREMLRRQGPPIRMISIAKCYRPNWDASHTPMFHQFEGLCVDKDITINHLKGTIAHFVREYYGSEVKTRLRPYHFQFTEPSFEVDITCSICNGTGMVDNRKCKVCKSGWLELGGAGMVHPHVLRSGNIDPDIYSGWAFGIGIERILMMRGSIEDMRPLYEGNVSLYYHNS</sequence>
<dbReference type="GO" id="GO:0000049">
    <property type="term" value="F:tRNA binding"/>
    <property type="evidence" value="ECO:0007669"/>
    <property type="project" value="InterPro"/>
</dbReference>
<dbReference type="PANTHER" id="PTHR11538">
    <property type="entry name" value="PHENYLALANYL-TRNA SYNTHETASE"/>
    <property type="match status" value="1"/>
</dbReference>
<evidence type="ECO:0000256" key="13">
    <source>
        <dbReference type="HAMAP-Rule" id="MF_00281"/>
    </source>
</evidence>